<dbReference type="InterPro" id="IPR006585">
    <property type="entry name" value="FTP1"/>
</dbReference>
<keyword evidence="7" id="KW-1015">Disulfide bond</keyword>
<dbReference type="GeneTree" id="ENSGT01060000248575"/>
<dbReference type="GO" id="GO:0046872">
    <property type="term" value="F:metal ion binding"/>
    <property type="evidence" value="ECO:0007669"/>
    <property type="project" value="UniProtKB-KW"/>
</dbReference>
<comment type="subunit">
    <text evidence="3">Homotrimer.</text>
</comment>
<reference evidence="10" key="2">
    <citation type="submission" date="2025-09" db="UniProtKB">
        <authorList>
            <consortium name="Ensembl"/>
        </authorList>
    </citation>
    <scope>IDENTIFICATION</scope>
</reference>
<dbReference type="Ensembl" id="ENSGMOT00000070523.1">
    <property type="protein sequence ID" value="ENSGMOP00000027757.1"/>
    <property type="gene ID" value="ENSGMOG00000027507.1"/>
</dbReference>
<evidence type="ECO:0000256" key="4">
    <source>
        <dbReference type="ARBA" id="ARBA00022723"/>
    </source>
</evidence>
<dbReference type="PANTHER" id="PTHR45713:SF6">
    <property type="entry name" value="F5_8 TYPE C DOMAIN-CONTAINING PROTEIN"/>
    <property type="match status" value="1"/>
</dbReference>
<dbReference type="Proteomes" id="UP000694546">
    <property type="component" value="Chromosome 4"/>
</dbReference>
<dbReference type="SMART" id="SM00607">
    <property type="entry name" value="FTP"/>
    <property type="match status" value="2"/>
</dbReference>
<reference evidence="10" key="1">
    <citation type="submission" date="2025-08" db="UniProtKB">
        <authorList>
            <consortium name="Ensembl"/>
        </authorList>
    </citation>
    <scope>IDENTIFICATION</scope>
</reference>
<name>A0A8C5A7K6_GADMO</name>
<evidence type="ECO:0000256" key="6">
    <source>
        <dbReference type="ARBA" id="ARBA00022837"/>
    </source>
</evidence>
<evidence type="ECO:0000259" key="9">
    <source>
        <dbReference type="SMART" id="SM00607"/>
    </source>
</evidence>
<keyword evidence="6" id="KW-0106">Calcium</keyword>
<evidence type="ECO:0000256" key="1">
    <source>
        <dbReference type="ARBA" id="ARBA00002219"/>
    </source>
</evidence>
<keyword evidence="4" id="KW-0479">Metal-binding</keyword>
<dbReference type="GO" id="GO:0010185">
    <property type="term" value="P:regulation of cellular defense response"/>
    <property type="evidence" value="ECO:0007669"/>
    <property type="project" value="UniProtKB-ARBA"/>
</dbReference>
<evidence type="ECO:0000256" key="3">
    <source>
        <dbReference type="ARBA" id="ARBA00011233"/>
    </source>
</evidence>
<sequence>LIKPDKLFCDSSTSNGGEAERAIDGNSDPEWTHQSCTHTAEEKPWWRLQLTGVFRVSEIEVTNRNVLRERLNGVEILIGNSPVNNGNDNPRCSIIYDVPGSLTQTVQCRGMEGRFINFYLSCATATILTLCEVKVYGAESRINVALSGTAFQSSTSDDGDAERAIDGNSDPEWTHQSCTHTAEEKPWWRLQLPGVYRVSEIEVTNRNENRERLNGVEILIGNSPVNNGNDNPRCSIIYDVPGTVTQTVQCRGMEGRFINFYLSCATASLLTLCEVKVYGDIRYSLIVCCLAK</sequence>
<feature type="region of interest" description="Disordered" evidence="8">
    <location>
        <begin position="11"/>
        <end position="33"/>
    </location>
</feature>
<keyword evidence="5" id="KW-0430">Lectin</keyword>
<evidence type="ECO:0000256" key="7">
    <source>
        <dbReference type="ARBA" id="ARBA00023157"/>
    </source>
</evidence>
<proteinExistence type="inferred from homology"/>
<dbReference type="GO" id="GO:0001868">
    <property type="term" value="P:regulation of complement activation, lectin pathway"/>
    <property type="evidence" value="ECO:0007669"/>
    <property type="project" value="UniProtKB-ARBA"/>
</dbReference>
<dbReference type="Pfam" id="PF22633">
    <property type="entry name" value="F5_F8_type_C_2"/>
    <property type="match status" value="2"/>
</dbReference>
<dbReference type="AlphaFoldDB" id="A0A8C5A7K6"/>
<protein>
    <recommendedName>
        <fullName evidence="9">Fucolectin tachylectin-4 pentraxin-1 domain-containing protein</fullName>
    </recommendedName>
</protein>
<feature type="region of interest" description="Disordered" evidence="8">
    <location>
        <begin position="151"/>
        <end position="176"/>
    </location>
</feature>
<feature type="domain" description="Fucolectin tachylectin-4 pentraxin-1" evidence="9">
    <location>
        <begin position="4"/>
        <end position="139"/>
    </location>
</feature>
<dbReference type="GO" id="GO:0042806">
    <property type="term" value="F:fucose binding"/>
    <property type="evidence" value="ECO:0007669"/>
    <property type="project" value="UniProtKB-ARBA"/>
</dbReference>
<accession>A0A8C5A7K6</accession>
<comment type="function">
    <text evidence="1">Acts as a defensive agent. Recognizes blood group fucosylated oligosaccharides including A, B, H and Lewis B-type antigens. Does not recognize Lewis A antigen and has low affinity for monovalent haptens.</text>
</comment>
<dbReference type="SUPFAM" id="SSF49785">
    <property type="entry name" value="Galactose-binding domain-like"/>
    <property type="match status" value="2"/>
</dbReference>
<comment type="similarity">
    <text evidence="2">Belongs to the fucolectin family.</text>
</comment>
<dbReference type="InterPro" id="IPR008979">
    <property type="entry name" value="Galactose-bd-like_sf"/>
</dbReference>
<organism evidence="10 11">
    <name type="scientific">Gadus morhua</name>
    <name type="common">Atlantic cod</name>
    <dbReference type="NCBI Taxonomy" id="8049"/>
    <lineage>
        <taxon>Eukaryota</taxon>
        <taxon>Metazoa</taxon>
        <taxon>Chordata</taxon>
        <taxon>Craniata</taxon>
        <taxon>Vertebrata</taxon>
        <taxon>Euteleostomi</taxon>
        <taxon>Actinopterygii</taxon>
        <taxon>Neopterygii</taxon>
        <taxon>Teleostei</taxon>
        <taxon>Neoteleostei</taxon>
        <taxon>Acanthomorphata</taxon>
        <taxon>Zeiogadaria</taxon>
        <taxon>Gadariae</taxon>
        <taxon>Gadiformes</taxon>
        <taxon>Gadoidei</taxon>
        <taxon>Gadidae</taxon>
        <taxon>Gadus</taxon>
    </lineage>
</organism>
<keyword evidence="11" id="KW-1185">Reference proteome</keyword>
<evidence type="ECO:0000313" key="10">
    <source>
        <dbReference type="Ensembl" id="ENSGMOP00000027757.1"/>
    </source>
</evidence>
<feature type="domain" description="Fucolectin tachylectin-4 pentraxin-1" evidence="9">
    <location>
        <begin position="141"/>
        <end position="286"/>
    </location>
</feature>
<dbReference type="PANTHER" id="PTHR45713">
    <property type="entry name" value="FTP DOMAIN-CONTAINING PROTEIN"/>
    <property type="match status" value="1"/>
</dbReference>
<dbReference type="InterPro" id="IPR051941">
    <property type="entry name" value="BG_Antigen-Binding_Lectin"/>
</dbReference>
<dbReference type="CDD" id="cd18785">
    <property type="entry name" value="SF2_C"/>
    <property type="match status" value="1"/>
</dbReference>
<evidence type="ECO:0000256" key="5">
    <source>
        <dbReference type="ARBA" id="ARBA00022734"/>
    </source>
</evidence>
<dbReference type="Gene3D" id="2.60.120.260">
    <property type="entry name" value="Galactose-binding domain-like"/>
    <property type="match status" value="2"/>
</dbReference>
<evidence type="ECO:0000256" key="8">
    <source>
        <dbReference type="SAM" id="MobiDB-lite"/>
    </source>
</evidence>
<evidence type="ECO:0000313" key="11">
    <source>
        <dbReference type="Proteomes" id="UP000694546"/>
    </source>
</evidence>
<evidence type="ECO:0000256" key="2">
    <source>
        <dbReference type="ARBA" id="ARBA00010147"/>
    </source>
</evidence>